<dbReference type="Proteomes" id="UP001215598">
    <property type="component" value="Unassembled WGS sequence"/>
</dbReference>
<evidence type="ECO:0000256" key="1">
    <source>
        <dbReference type="SAM" id="MobiDB-lite"/>
    </source>
</evidence>
<accession>A0AAD7IWI7</accession>
<sequence>MTKSGTKISPRHKPPSRTQSHSLSIAAARPNPEVKFYNIQRDIDGIIDEDDEEQDDQDVDEIVDSDDEFTAATGAGDMEARPLRRGPDFGFALDAEIDLESALLLDVLADEPVAGKRSLDVGMDQGFAGIDEDEDDGSGFDELTW</sequence>
<evidence type="ECO:0000313" key="3">
    <source>
        <dbReference type="Proteomes" id="UP001215598"/>
    </source>
</evidence>
<organism evidence="2 3">
    <name type="scientific">Mycena metata</name>
    <dbReference type="NCBI Taxonomy" id="1033252"/>
    <lineage>
        <taxon>Eukaryota</taxon>
        <taxon>Fungi</taxon>
        <taxon>Dikarya</taxon>
        <taxon>Basidiomycota</taxon>
        <taxon>Agaricomycotina</taxon>
        <taxon>Agaricomycetes</taxon>
        <taxon>Agaricomycetidae</taxon>
        <taxon>Agaricales</taxon>
        <taxon>Marasmiineae</taxon>
        <taxon>Mycenaceae</taxon>
        <taxon>Mycena</taxon>
    </lineage>
</organism>
<evidence type="ECO:0000313" key="2">
    <source>
        <dbReference type="EMBL" id="KAJ7751965.1"/>
    </source>
</evidence>
<comment type="caution">
    <text evidence="2">The sequence shown here is derived from an EMBL/GenBank/DDBJ whole genome shotgun (WGS) entry which is preliminary data.</text>
</comment>
<gene>
    <name evidence="2" type="ORF">B0H16DRAFT_1887306</name>
</gene>
<feature type="region of interest" description="Disordered" evidence="1">
    <location>
        <begin position="1"/>
        <end position="29"/>
    </location>
</feature>
<keyword evidence="3" id="KW-1185">Reference proteome</keyword>
<name>A0AAD7IWI7_9AGAR</name>
<dbReference type="AlphaFoldDB" id="A0AAD7IWI7"/>
<protein>
    <submittedName>
        <fullName evidence="2">Uncharacterized protein</fullName>
    </submittedName>
</protein>
<dbReference type="EMBL" id="JARKIB010000060">
    <property type="protein sequence ID" value="KAJ7751965.1"/>
    <property type="molecule type" value="Genomic_DNA"/>
</dbReference>
<proteinExistence type="predicted"/>
<reference evidence="2" key="1">
    <citation type="submission" date="2023-03" db="EMBL/GenBank/DDBJ databases">
        <title>Massive genome expansion in bonnet fungi (Mycena s.s.) driven by repeated elements and novel gene families across ecological guilds.</title>
        <authorList>
            <consortium name="Lawrence Berkeley National Laboratory"/>
            <person name="Harder C.B."/>
            <person name="Miyauchi S."/>
            <person name="Viragh M."/>
            <person name="Kuo A."/>
            <person name="Thoen E."/>
            <person name="Andreopoulos B."/>
            <person name="Lu D."/>
            <person name="Skrede I."/>
            <person name="Drula E."/>
            <person name="Henrissat B."/>
            <person name="Morin E."/>
            <person name="Kohler A."/>
            <person name="Barry K."/>
            <person name="LaButti K."/>
            <person name="Morin E."/>
            <person name="Salamov A."/>
            <person name="Lipzen A."/>
            <person name="Mereny Z."/>
            <person name="Hegedus B."/>
            <person name="Baldrian P."/>
            <person name="Stursova M."/>
            <person name="Weitz H."/>
            <person name="Taylor A."/>
            <person name="Grigoriev I.V."/>
            <person name="Nagy L.G."/>
            <person name="Martin F."/>
            <person name="Kauserud H."/>
        </authorList>
    </citation>
    <scope>NUCLEOTIDE SEQUENCE</scope>
    <source>
        <strain evidence="2">CBHHK182m</strain>
    </source>
</reference>